<sequence>MTTTTVRMTGAAYWAERGAGAFDALAQEATKTGMDGVAAQLTRDAADCREYLERYGARDSLAGEMLTALKALGPIMADIGYFEGDDPVKKSAGADSLGKQIISERVKAVNAAWALIAKAEGRS</sequence>
<proteinExistence type="predicted"/>
<evidence type="ECO:0000313" key="1">
    <source>
        <dbReference type="EMBL" id="MEN3238260.1"/>
    </source>
</evidence>
<organism evidence="1 2">
    <name type="scientific">Methylobacterium ajmalii</name>
    <dbReference type="NCBI Taxonomy" id="2738439"/>
    <lineage>
        <taxon>Bacteria</taxon>
        <taxon>Pseudomonadati</taxon>
        <taxon>Pseudomonadota</taxon>
        <taxon>Alphaproteobacteria</taxon>
        <taxon>Hyphomicrobiales</taxon>
        <taxon>Methylobacteriaceae</taxon>
        <taxon>Methylobacterium</taxon>
    </lineage>
</organism>
<dbReference type="EMBL" id="JAQYXP010000005">
    <property type="protein sequence ID" value="MEN3238260.1"/>
    <property type="molecule type" value="Genomic_DNA"/>
</dbReference>
<protein>
    <submittedName>
        <fullName evidence="1">Uncharacterized protein</fullName>
    </submittedName>
</protein>
<name>A0ABV0A4K2_9HYPH</name>
<accession>A0ABV0A4K2</accession>
<dbReference type="Proteomes" id="UP001407347">
    <property type="component" value="Unassembled WGS sequence"/>
</dbReference>
<gene>
    <name evidence="1" type="ORF">PUR29_32960</name>
</gene>
<keyword evidence="2" id="KW-1185">Reference proteome</keyword>
<reference evidence="1 2" key="1">
    <citation type="journal article" date="2023" name="PLoS ONE">
        <title>Complete genome assembly of Hawai'i environmental nontuberculous mycobacteria reveals unexpected co-isolation with methylobacteria.</title>
        <authorList>
            <person name="Hendrix J."/>
            <person name="Epperson L.E."/>
            <person name="Tong E.I."/>
            <person name="Chan Y.L."/>
            <person name="Hasan N.A."/>
            <person name="Dawrs S.N."/>
            <person name="Norton G.J."/>
            <person name="Virdi R."/>
            <person name="Crooks J.L."/>
            <person name="Chan E.D."/>
            <person name="Honda J.R."/>
            <person name="Strong M."/>
        </authorList>
    </citation>
    <scope>NUCLEOTIDE SEQUENCE [LARGE SCALE GENOMIC DNA]</scope>
    <source>
        <strain evidence="1 2">NJH_HI04-1</strain>
    </source>
</reference>
<comment type="caution">
    <text evidence="1">The sequence shown here is derived from an EMBL/GenBank/DDBJ whole genome shotgun (WGS) entry which is preliminary data.</text>
</comment>
<dbReference type="RefSeq" id="WP_346013561.1">
    <property type="nucleotide sequence ID" value="NZ_JAQYXP010000005.1"/>
</dbReference>
<evidence type="ECO:0000313" key="2">
    <source>
        <dbReference type="Proteomes" id="UP001407347"/>
    </source>
</evidence>